<organism evidence="4 5">
    <name type="scientific">Serendipita indica (strain DSM 11827)</name>
    <name type="common">Root endophyte fungus</name>
    <name type="synonym">Piriformospora indica</name>
    <dbReference type="NCBI Taxonomy" id="1109443"/>
    <lineage>
        <taxon>Eukaryota</taxon>
        <taxon>Fungi</taxon>
        <taxon>Dikarya</taxon>
        <taxon>Basidiomycota</taxon>
        <taxon>Agaricomycotina</taxon>
        <taxon>Agaricomycetes</taxon>
        <taxon>Sebacinales</taxon>
        <taxon>Serendipitaceae</taxon>
        <taxon>Serendipita</taxon>
    </lineage>
</organism>
<proteinExistence type="predicted"/>
<dbReference type="Pfam" id="PF20153">
    <property type="entry name" value="DUF6535"/>
    <property type="match status" value="2"/>
</dbReference>
<feature type="transmembrane region" description="Helical" evidence="2">
    <location>
        <begin position="627"/>
        <end position="651"/>
    </location>
</feature>
<feature type="region of interest" description="Disordered" evidence="1">
    <location>
        <begin position="170"/>
        <end position="201"/>
    </location>
</feature>
<dbReference type="Proteomes" id="UP000007148">
    <property type="component" value="Unassembled WGS sequence"/>
</dbReference>
<feature type="compositionally biased region" description="Polar residues" evidence="1">
    <location>
        <begin position="191"/>
        <end position="201"/>
    </location>
</feature>
<feature type="domain" description="DUF6535" evidence="3">
    <location>
        <begin position="470"/>
        <end position="549"/>
    </location>
</feature>
<keyword evidence="5" id="KW-1185">Reference proteome</keyword>
<dbReference type="InterPro" id="IPR045338">
    <property type="entry name" value="DUF6535"/>
</dbReference>
<feature type="transmembrane region" description="Helical" evidence="2">
    <location>
        <begin position="594"/>
        <end position="621"/>
    </location>
</feature>
<dbReference type="OrthoDB" id="3146002at2759"/>
<comment type="caution">
    <text evidence="4">The sequence shown here is derived from an EMBL/GenBank/DDBJ whole genome shotgun (WGS) entry which is preliminary data.</text>
</comment>
<evidence type="ECO:0000313" key="5">
    <source>
        <dbReference type="Proteomes" id="UP000007148"/>
    </source>
</evidence>
<evidence type="ECO:0000256" key="1">
    <source>
        <dbReference type="SAM" id="MobiDB-lite"/>
    </source>
</evidence>
<evidence type="ECO:0000259" key="3">
    <source>
        <dbReference type="Pfam" id="PF20153"/>
    </source>
</evidence>
<name>G4TT47_SERID</name>
<gene>
    <name evidence="4" type="ORF">PIIN_08442</name>
</gene>
<dbReference type="EMBL" id="CAFZ01000319">
    <property type="protein sequence ID" value="CCA74490.1"/>
    <property type="molecule type" value="Genomic_DNA"/>
</dbReference>
<keyword evidence="2" id="KW-0812">Transmembrane</keyword>
<dbReference type="STRING" id="1109443.G4TT47"/>
<reference evidence="4 5" key="1">
    <citation type="journal article" date="2011" name="PLoS Pathog.">
        <title>Endophytic Life Strategies Decoded by Genome and Transcriptome Analyses of the Mutualistic Root Symbiont Piriformospora indica.</title>
        <authorList>
            <person name="Zuccaro A."/>
            <person name="Lahrmann U."/>
            <person name="Guldener U."/>
            <person name="Langen G."/>
            <person name="Pfiffi S."/>
            <person name="Biedenkopf D."/>
            <person name="Wong P."/>
            <person name="Samans B."/>
            <person name="Grimm C."/>
            <person name="Basiewicz M."/>
            <person name="Murat C."/>
            <person name="Martin F."/>
            <person name="Kogel K.H."/>
        </authorList>
    </citation>
    <scope>NUCLEOTIDE SEQUENCE [LARGE SCALE GENOMIC DNA]</scope>
    <source>
        <strain evidence="4 5">DSM 11827</strain>
    </source>
</reference>
<sequence>MAANTIQDDPLAVAANLSRNKLRLARLGAALQVLQAAPTSAGIQQNQKHLVNLQHAQQLALDDARRQIIALSRTQATLPGGIPNWHEYMNILLRYRHHGHAVAHAQPDSWNDQVLESIESTYKPHPDMLSSHRRAIETDDSSVGCLSPASAEHLLLFEESQVPITSVDFAESPSSTGYDTDPGTPYVSEPGTETDSVSSGPMSPTDDFVFHELPSGLKSPSPFVSHPPVHILHRHFLAPAEAPKSKPFSYEDILALYDIFDKTGIEYYIFERKRDPLHHGHLEIKSCQKVDLLTPFVQISRRFVRPNTHTQIPLEILLRMSRVIVNSFAWPQPGETWREFLGARTERYRREKEELDARVPPELRRAEHADFCYSFMMTVNEYIGSNPALLDSVIDATRLRENEKWDYVLAYRCIWENLGLLRYAPPHKAGTPPSSLSRARGHYQGPQWFAERFNYGIDPNDQIDVNIDIWDTYNTRSEIEDTDFLTETLGSMDVLLVFAGLLSAVVTAFIVETYKLLQPDQSEITNQLLIALTRNEAASPETTGSNFTPPHALAAMLLKQWISYYTQGLKRISSKQIRARTRQFRYDAVRRWKLGGVVALVPVILHLSLFLFFVGLIDLLFSINPKVAGIAIALVACTGVFYVFTNLATLVSESAPFHSPIAEGFRNLAYHVRRWILLSHSRHMTPRDEEKAGDEAVENPADLTFRSDEPQAVLIRQTRTLDVDVVIQLMEDADKTTEAYIINQCFEKLMTFNFIASKNPSTFFRPSIPRIFHQMSDTCVTKDRQKLLRGRVDEAILLCRFLDWYLSMQQTAQEKEWLRRRFMRSETTMPRLLRDQGITNQDFQAILRGQTAYCRLQRLLQPDSGSCSVCLTDSSTVFEQIDKIADQTPNEASFFDALNRFMLLLTDCISHYLRDTTPGVDRASLVSKIIEQAKKLVAKTGANPTCYQPILNHLSRQNYADNPLAEQWKTSLIDTIKESARPDLFSPDGEWLPPPRAPRPPSPPFLQRVEPWPNEEEPDFRPLRRSSSVERDIIIPGVGPRIEDRYEQSPTIPLSPHHMQTYYMPPHQRHAPFYPRPRRI</sequence>
<evidence type="ECO:0000313" key="4">
    <source>
        <dbReference type="EMBL" id="CCA74490.1"/>
    </source>
</evidence>
<protein>
    <recommendedName>
        <fullName evidence="3">DUF6535 domain-containing protein</fullName>
    </recommendedName>
</protein>
<evidence type="ECO:0000256" key="2">
    <source>
        <dbReference type="SAM" id="Phobius"/>
    </source>
</evidence>
<keyword evidence="2" id="KW-0472">Membrane</keyword>
<keyword evidence="2" id="KW-1133">Transmembrane helix</keyword>
<feature type="region of interest" description="Disordered" evidence="1">
    <location>
        <begin position="984"/>
        <end position="1024"/>
    </location>
</feature>
<accession>G4TT47</accession>
<dbReference type="InParanoid" id="G4TT47"/>
<feature type="compositionally biased region" description="Pro residues" evidence="1">
    <location>
        <begin position="992"/>
        <end position="1004"/>
    </location>
</feature>
<dbReference type="AlphaFoldDB" id="G4TT47"/>
<dbReference type="HOGENOM" id="CLU_286207_0_0_1"/>
<feature type="transmembrane region" description="Helical" evidence="2">
    <location>
        <begin position="494"/>
        <end position="511"/>
    </location>
</feature>
<feature type="domain" description="DUF6535" evidence="3">
    <location>
        <begin position="552"/>
        <end position="622"/>
    </location>
</feature>